<dbReference type="AlphaFoldDB" id="A0A165MVY6"/>
<accession>A0A165MVY6</accession>
<proteinExistence type="predicted"/>
<protein>
    <submittedName>
        <fullName evidence="2">Uncharacterized protein</fullName>
    </submittedName>
</protein>
<feature type="compositionally biased region" description="Polar residues" evidence="1">
    <location>
        <begin position="20"/>
        <end position="38"/>
    </location>
</feature>
<reference evidence="2 3" key="1">
    <citation type="journal article" date="2016" name="Mol. Biol. Evol.">
        <title>Comparative Genomics of Early-Diverging Mushroom-Forming Fungi Provides Insights into the Origins of Lignocellulose Decay Capabilities.</title>
        <authorList>
            <person name="Nagy L.G."/>
            <person name="Riley R."/>
            <person name="Tritt A."/>
            <person name="Adam C."/>
            <person name="Daum C."/>
            <person name="Floudas D."/>
            <person name="Sun H."/>
            <person name="Yadav J.S."/>
            <person name="Pangilinan J."/>
            <person name="Larsson K.H."/>
            <person name="Matsuura K."/>
            <person name="Barry K."/>
            <person name="Labutti K."/>
            <person name="Kuo R."/>
            <person name="Ohm R.A."/>
            <person name="Bhattacharya S.S."/>
            <person name="Shirouzu T."/>
            <person name="Yoshinaga Y."/>
            <person name="Martin F.M."/>
            <person name="Grigoriev I.V."/>
            <person name="Hibbett D.S."/>
        </authorList>
    </citation>
    <scope>NUCLEOTIDE SEQUENCE [LARGE SCALE GENOMIC DNA]</scope>
    <source>
        <strain evidence="2 3">HHB12029</strain>
    </source>
</reference>
<evidence type="ECO:0000313" key="2">
    <source>
        <dbReference type="EMBL" id="KZV99841.1"/>
    </source>
</evidence>
<sequence>MRDTHVRLQGSSSHHEAGAATTTPSTVGPSVQSYSTTKPPGAPPTWRPLYERGLEKTPCYFCDHLVRTTSLAGESRLDELQSHYVGEPGKKHCSHWKDNEIERVNGDVPPEKMEAIGEFIMERNPELADVGFEYFQFQRKVKGWIKAWWDSLLPEKRAGYPGHRGSR</sequence>
<organism evidence="2 3">
    <name type="scientific">Exidia glandulosa HHB12029</name>
    <dbReference type="NCBI Taxonomy" id="1314781"/>
    <lineage>
        <taxon>Eukaryota</taxon>
        <taxon>Fungi</taxon>
        <taxon>Dikarya</taxon>
        <taxon>Basidiomycota</taxon>
        <taxon>Agaricomycotina</taxon>
        <taxon>Agaricomycetes</taxon>
        <taxon>Auriculariales</taxon>
        <taxon>Exidiaceae</taxon>
        <taxon>Exidia</taxon>
    </lineage>
</organism>
<evidence type="ECO:0000256" key="1">
    <source>
        <dbReference type="SAM" id="MobiDB-lite"/>
    </source>
</evidence>
<gene>
    <name evidence="2" type="ORF">EXIGLDRAFT_205930</name>
</gene>
<dbReference type="InParanoid" id="A0A165MVY6"/>
<dbReference type="Proteomes" id="UP000077266">
    <property type="component" value="Unassembled WGS sequence"/>
</dbReference>
<evidence type="ECO:0000313" key="3">
    <source>
        <dbReference type="Proteomes" id="UP000077266"/>
    </source>
</evidence>
<dbReference type="EMBL" id="KV425906">
    <property type="protein sequence ID" value="KZV99841.1"/>
    <property type="molecule type" value="Genomic_DNA"/>
</dbReference>
<keyword evidence="3" id="KW-1185">Reference proteome</keyword>
<name>A0A165MVY6_EXIGL</name>
<feature type="region of interest" description="Disordered" evidence="1">
    <location>
        <begin position="1"/>
        <end position="47"/>
    </location>
</feature>